<sequence length="30" mass="3292">MAAQQADSQPEPHGSRTWVYPPRLGDPAEV</sequence>
<dbReference type="Proteomes" id="UP000584374">
    <property type="component" value="Unassembled WGS sequence"/>
</dbReference>
<proteinExistence type="predicted"/>
<organism evidence="2 3">
    <name type="scientific">Saccharopolyspora phatthalungensis</name>
    <dbReference type="NCBI Taxonomy" id="664693"/>
    <lineage>
        <taxon>Bacteria</taxon>
        <taxon>Bacillati</taxon>
        <taxon>Actinomycetota</taxon>
        <taxon>Actinomycetes</taxon>
        <taxon>Pseudonocardiales</taxon>
        <taxon>Pseudonocardiaceae</taxon>
        <taxon>Saccharopolyspora</taxon>
    </lineage>
</organism>
<evidence type="ECO:0000256" key="1">
    <source>
        <dbReference type="SAM" id="MobiDB-lite"/>
    </source>
</evidence>
<gene>
    <name evidence="2" type="ORF">BJ970_006757</name>
</gene>
<dbReference type="EMBL" id="JACHIW010000002">
    <property type="protein sequence ID" value="MBB5159158.1"/>
    <property type="molecule type" value="Genomic_DNA"/>
</dbReference>
<keyword evidence="3" id="KW-1185">Reference proteome</keyword>
<evidence type="ECO:0000313" key="3">
    <source>
        <dbReference type="Proteomes" id="UP000584374"/>
    </source>
</evidence>
<name>A0A840QJ95_9PSEU</name>
<comment type="caution">
    <text evidence="2">The sequence shown here is derived from an EMBL/GenBank/DDBJ whole genome shotgun (WGS) entry which is preliminary data.</text>
</comment>
<protein>
    <submittedName>
        <fullName evidence="2">Uncharacterized protein</fullName>
    </submittedName>
</protein>
<reference evidence="2 3" key="1">
    <citation type="submission" date="2020-08" db="EMBL/GenBank/DDBJ databases">
        <title>Sequencing the genomes of 1000 actinobacteria strains.</title>
        <authorList>
            <person name="Klenk H.-P."/>
        </authorList>
    </citation>
    <scope>NUCLEOTIDE SEQUENCE [LARGE SCALE GENOMIC DNA]</scope>
    <source>
        <strain evidence="2 3">DSM 45584</strain>
    </source>
</reference>
<feature type="region of interest" description="Disordered" evidence="1">
    <location>
        <begin position="1"/>
        <end position="30"/>
    </location>
</feature>
<evidence type="ECO:0000313" key="2">
    <source>
        <dbReference type="EMBL" id="MBB5159158.1"/>
    </source>
</evidence>
<accession>A0A840QJ95</accession>
<dbReference type="AlphaFoldDB" id="A0A840QJ95"/>